<dbReference type="SUPFAM" id="SSF53300">
    <property type="entry name" value="vWA-like"/>
    <property type="match status" value="1"/>
</dbReference>
<evidence type="ECO:0000313" key="2">
    <source>
        <dbReference type="EMBL" id="NYF78904.1"/>
    </source>
</evidence>
<feature type="signal peptide" evidence="1">
    <location>
        <begin position="1"/>
        <end position="20"/>
    </location>
</feature>
<evidence type="ECO:0000313" key="3">
    <source>
        <dbReference type="Proteomes" id="UP000589520"/>
    </source>
</evidence>
<dbReference type="InterPro" id="IPR036465">
    <property type="entry name" value="vWFA_dom_sf"/>
</dbReference>
<dbReference type="NCBIfam" id="TIGR03436">
    <property type="entry name" value="acidobact_VWFA"/>
    <property type="match status" value="1"/>
</dbReference>
<name>A0A7Y9PFF7_9BACT</name>
<dbReference type="AlphaFoldDB" id="A0A7Y9PFF7"/>
<feature type="chain" id="PRO_5031501677" evidence="1">
    <location>
        <begin position="21"/>
        <end position="331"/>
    </location>
</feature>
<dbReference type="EMBL" id="JACCCW010000001">
    <property type="protein sequence ID" value="NYF78904.1"/>
    <property type="molecule type" value="Genomic_DNA"/>
</dbReference>
<evidence type="ECO:0000256" key="1">
    <source>
        <dbReference type="SAM" id="SignalP"/>
    </source>
</evidence>
<accession>A0A7Y9PFF7</accession>
<organism evidence="2 3">
    <name type="scientific">Granulicella arctica</name>
    <dbReference type="NCBI Taxonomy" id="940613"/>
    <lineage>
        <taxon>Bacteria</taxon>
        <taxon>Pseudomonadati</taxon>
        <taxon>Acidobacteriota</taxon>
        <taxon>Terriglobia</taxon>
        <taxon>Terriglobales</taxon>
        <taxon>Acidobacteriaceae</taxon>
        <taxon>Granulicella</taxon>
    </lineage>
</organism>
<keyword evidence="3" id="KW-1185">Reference proteome</keyword>
<comment type="caution">
    <text evidence="2">The sequence shown here is derived from an EMBL/GenBank/DDBJ whole genome shotgun (WGS) entry which is preliminary data.</text>
</comment>
<dbReference type="RefSeq" id="WP_179488712.1">
    <property type="nucleotide sequence ID" value="NZ_JACCCW010000001.1"/>
</dbReference>
<sequence length="331" mass="35806">MRRAFLALLLLAPIAPAPHAQNPASDQQPYTLRTESNVVLLPTQVQTRKGDILYGLKPEQFIVEDNGVPQTVHLDEDTDSLGLSLVVAVQCSRSAVMEYAKLQGLGTMIDGIAGGAPREVALVSYGAEPTLLGDFSSDPDKLRVALNDLQPCDDTAAATLDAVAYSTSLLEGRNNHYRHAILLISEPRDHGSKVKPSKVIADLGRTNTVVDSVAFSPGRNEMVNDLKYGGGSGPLGLLVMAVNAVKKNAAKELASLSGGEYQTFTSQKSFDNSLHELSNHIHNYYLLSFQPHTDTAPGLHSLRVKIPDYPDARIRTRESYWSGTLDPPPEP</sequence>
<dbReference type="Proteomes" id="UP000589520">
    <property type="component" value="Unassembled WGS sequence"/>
</dbReference>
<keyword evidence="1" id="KW-0732">Signal</keyword>
<gene>
    <name evidence="2" type="ORF">HDF17_001191</name>
</gene>
<protein>
    <submittedName>
        <fullName evidence="2">VWFA-related protein</fullName>
    </submittedName>
</protein>
<dbReference type="Gene3D" id="3.40.50.410">
    <property type="entry name" value="von Willebrand factor, type A domain"/>
    <property type="match status" value="1"/>
</dbReference>
<proteinExistence type="predicted"/>
<reference evidence="2 3" key="1">
    <citation type="submission" date="2020-07" db="EMBL/GenBank/DDBJ databases">
        <title>Genomic Encyclopedia of Type Strains, Phase IV (KMG-V): Genome sequencing to study the core and pangenomes of soil and plant-associated prokaryotes.</title>
        <authorList>
            <person name="Whitman W."/>
        </authorList>
    </citation>
    <scope>NUCLEOTIDE SEQUENCE [LARGE SCALE GENOMIC DNA]</scope>
    <source>
        <strain evidence="2 3">X4EP2</strain>
    </source>
</reference>
<dbReference type="InterPro" id="IPR017802">
    <property type="entry name" value="VWFA-rel_acidobac-type"/>
</dbReference>